<organism evidence="1 2">
    <name type="scientific">Rhizobium changzhiense</name>
    <dbReference type="NCBI Taxonomy" id="2692317"/>
    <lineage>
        <taxon>Bacteria</taxon>
        <taxon>Pseudomonadati</taxon>
        <taxon>Pseudomonadota</taxon>
        <taxon>Alphaproteobacteria</taxon>
        <taxon>Hyphomicrobiales</taxon>
        <taxon>Rhizobiaceae</taxon>
        <taxon>Rhizobium/Agrobacterium group</taxon>
        <taxon>Rhizobium</taxon>
    </lineage>
</organism>
<dbReference type="Proteomes" id="UP000539787">
    <property type="component" value="Unassembled WGS sequence"/>
</dbReference>
<name>A0ABR6AEV3_9HYPH</name>
<protein>
    <submittedName>
        <fullName evidence="1">Uncharacterized protein</fullName>
    </submittedName>
</protein>
<dbReference type="EMBL" id="JACGBJ010000018">
    <property type="protein sequence ID" value="MBA5805168.1"/>
    <property type="molecule type" value="Genomic_DNA"/>
</dbReference>
<evidence type="ECO:0000313" key="2">
    <source>
        <dbReference type="Proteomes" id="UP000539787"/>
    </source>
</evidence>
<accession>A0ABR6AEV3</accession>
<reference evidence="1 2" key="1">
    <citation type="submission" date="2020-07" db="EMBL/GenBank/DDBJ databases">
        <authorList>
            <person name="Sun Q."/>
        </authorList>
    </citation>
    <scope>NUCLEOTIDE SEQUENCE [LARGE SCALE GENOMIC DNA]</scope>
    <source>
        <strain evidence="1 2">WYCCWR 11317</strain>
    </source>
</reference>
<keyword evidence="2" id="KW-1185">Reference proteome</keyword>
<sequence length="147" mass="16283">MGLDRKLIQAAFLCGALVMPALTYGADPSAEDAFLARLSSDAIPRLQREYLQATLSRHGEGSVIDLDAYLLSENFDRWYVEGVFDGTPLGPHAPIPGEDLVVTGQMFEQWQLSPFMPYYLEGTELPDCAAWLSDSCRWLPLTLTLSP</sequence>
<comment type="caution">
    <text evidence="1">The sequence shown here is derived from an EMBL/GenBank/DDBJ whole genome shotgun (WGS) entry which is preliminary data.</text>
</comment>
<evidence type="ECO:0000313" key="1">
    <source>
        <dbReference type="EMBL" id="MBA5805168.1"/>
    </source>
</evidence>
<gene>
    <name evidence="1" type="ORF">HX902_26430</name>
</gene>
<proteinExistence type="predicted"/>
<dbReference type="RefSeq" id="WP_182210816.1">
    <property type="nucleotide sequence ID" value="NZ_JACGBJ010000018.1"/>
</dbReference>